<sequence>MTPMFFFLRGYLKQQACATSPPKLQDYRPRITIACASLTLNMLKILQRQLHSKFEIYIKAEEEQCEHQKIKVGGSIGISNMEETVTESREDSIAKEDSALEKTSRRRAIEKTVVWKTFKSIVFLICLIFLIIQSAEFFNIYYKYPTTIVMETTMAEEFKLPAITFCFKNT</sequence>
<keyword evidence="7" id="KW-0915">Sodium</keyword>
<protein>
    <submittedName>
        <fullName evidence="14">Uncharacterized protein</fullName>
    </submittedName>
</protein>
<keyword evidence="8 12" id="KW-0406">Ion transport</keyword>
<evidence type="ECO:0000256" key="1">
    <source>
        <dbReference type="ARBA" id="ARBA00004141"/>
    </source>
</evidence>
<evidence type="ECO:0000256" key="11">
    <source>
        <dbReference type="ARBA" id="ARBA00023303"/>
    </source>
</evidence>
<name>A0A4Y2REU7_ARAVE</name>
<organism evidence="14 15">
    <name type="scientific">Araneus ventricosus</name>
    <name type="common">Orbweaver spider</name>
    <name type="synonym">Epeira ventricosa</name>
    <dbReference type="NCBI Taxonomy" id="182803"/>
    <lineage>
        <taxon>Eukaryota</taxon>
        <taxon>Metazoa</taxon>
        <taxon>Ecdysozoa</taxon>
        <taxon>Arthropoda</taxon>
        <taxon>Chelicerata</taxon>
        <taxon>Arachnida</taxon>
        <taxon>Araneae</taxon>
        <taxon>Araneomorphae</taxon>
        <taxon>Entelegynae</taxon>
        <taxon>Araneoidea</taxon>
        <taxon>Araneidae</taxon>
        <taxon>Araneus</taxon>
    </lineage>
</organism>
<dbReference type="Proteomes" id="UP000499080">
    <property type="component" value="Unassembled WGS sequence"/>
</dbReference>
<evidence type="ECO:0000313" key="14">
    <source>
        <dbReference type="EMBL" id="GBN74274.1"/>
    </source>
</evidence>
<feature type="transmembrane region" description="Helical" evidence="13">
    <location>
        <begin position="121"/>
        <end position="142"/>
    </location>
</feature>
<reference evidence="14 15" key="1">
    <citation type="journal article" date="2019" name="Sci. Rep.">
        <title>Orb-weaving spider Araneus ventricosus genome elucidates the spidroin gene catalogue.</title>
        <authorList>
            <person name="Kono N."/>
            <person name="Nakamura H."/>
            <person name="Ohtoshi R."/>
            <person name="Moran D.A.P."/>
            <person name="Shinohara A."/>
            <person name="Yoshida Y."/>
            <person name="Fujiwara M."/>
            <person name="Mori M."/>
            <person name="Tomita M."/>
            <person name="Arakawa K."/>
        </authorList>
    </citation>
    <scope>NUCLEOTIDE SEQUENCE [LARGE SCALE GENOMIC DNA]</scope>
</reference>
<dbReference type="GO" id="GO:0016020">
    <property type="term" value="C:membrane"/>
    <property type="evidence" value="ECO:0007669"/>
    <property type="project" value="UniProtKB-SubCell"/>
</dbReference>
<dbReference type="InterPro" id="IPR001873">
    <property type="entry name" value="ENaC"/>
</dbReference>
<evidence type="ECO:0000256" key="6">
    <source>
        <dbReference type="ARBA" id="ARBA00022989"/>
    </source>
</evidence>
<evidence type="ECO:0000256" key="9">
    <source>
        <dbReference type="ARBA" id="ARBA00023136"/>
    </source>
</evidence>
<dbReference type="GO" id="GO:0005272">
    <property type="term" value="F:sodium channel activity"/>
    <property type="evidence" value="ECO:0007669"/>
    <property type="project" value="UniProtKB-KW"/>
</dbReference>
<accession>A0A4Y2REU7</accession>
<dbReference type="EMBL" id="BGPR01016832">
    <property type="protein sequence ID" value="GBN74274.1"/>
    <property type="molecule type" value="Genomic_DNA"/>
</dbReference>
<evidence type="ECO:0000256" key="5">
    <source>
        <dbReference type="ARBA" id="ARBA00022692"/>
    </source>
</evidence>
<dbReference type="OrthoDB" id="6470564at2759"/>
<gene>
    <name evidence="14" type="ORF">AVEN_51573_1</name>
</gene>
<evidence type="ECO:0000256" key="4">
    <source>
        <dbReference type="ARBA" id="ARBA00022461"/>
    </source>
</evidence>
<keyword evidence="15" id="KW-1185">Reference proteome</keyword>
<evidence type="ECO:0000256" key="13">
    <source>
        <dbReference type="SAM" id="Phobius"/>
    </source>
</evidence>
<comment type="similarity">
    <text evidence="2 12">Belongs to the amiloride-sensitive sodium channel (TC 1.A.6) family.</text>
</comment>
<keyword evidence="3 12" id="KW-0813">Transport</keyword>
<comment type="subcellular location">
    <subcellularLocation>
        <location evidence="1">Membrane</location>
        <topology evidence="1">Multi-pass membrane protein</topology>
    </subcellularLocation>
</comment>
<evidence type="ECO:0000256" key="8">
    <source>
        <dbReference type="ARBA" id="ARBA00023065"/>
    </source>
</evidence>
<evidence type="ECO:0000313" key="15">
    <source>
        <dbReference type="Proteomes" id="UP000499080"/>
    </source>
</evidence>
<evidence type="ECO:0000256" key="3">
    <source>
        <dbReference type="ARBA" id="ARBA00022448"/>
    </source>
</evidence>
<comment type="caution">
    <text evidence="14">The sequence shown here is derived from an EMBL/GenBank/DDBJ whole genome shotgun (WGS) entry which is preliminary data.</text>
</comment>
<keyword evidence="11 12" id="KW-0407">Ion channel</keyword>
<evidence type="ECO:0000256" key="12">
    <source>
        <dbReference type="RuleBase" id="RU000679"/>
    </source>
</evidence>
<dbReference type="Pfam" id="PF00858">
    <property type="entry name" value="ASC"/>
    <property type="match status" value="1"/>
</dbReference>
<dbReference type="AlphaFoldDB" id="A0A4Y2REU7"/>
<evidence type="ECO:0000256" key="7">
    <source>
        <dbReference type="ARBA" id="ARBA00023053"/>
    </source>
</evidence>
<keyword evidence="4 12" id="KW-0894">Sodium channel</keyword>
<keyword evidence="6 13" id="KW-1133">Transmembrane helix</keyword>
<keyword evidence="5 12" id="KW-0812">Transmembrane</keyword>
<evidence type="ECO:0000256" key="10">
    <source>
        <dbReference type="ARBA" id="ARBA00023201"/>
    </source>
</evidence>
<keyword evidence="10 12" id="KW-0739">Sodium transport</keyword>
<evidence type="ECO:0000256" key="2">
    <source>
        <dbReference type="ARBA" id="ARBA00007193"/>
    </source>
</evidence>
<keyword evidence="9 13" id="KW-0472">Membrane</keyword>
<proteinExistence type="inferred from homology"/>